<dbReference type="EMBL" id="JAOTJD010000049">
    <property type="protein sequence ID" value="MFD3266180.1"/>
    <property type="molecule type" value="Genomic_DNA"/>
</dbReference>
<evidence type="ECO:0000259" key="7">
    <source>
        <dbReference type="PROSITE" id="PS51471"/>
    </source>
</evidence>
<comment type="caution">
    <text evidence="8">The sequence shown here is derived from an EMBL/GenBank/DDBJ whole genome shotgun (WGS) entry which is preliminary data.</text>
</comment>
<feature type="domain" description="Fe2OG dioxygenase" evidence="7">
    <location>
        <begin position="237"/>
        <end position="332"/>
    </location>
</feature>
<keyword evidence="5" id="KW-0560">Oxidoreductase</keyword>
<evidence type="ECO:0000256" key="2">
    <source>
        <dbReference type="ARBA" id="ARBA00022723"/>
    </source>
</evidence>
<organism evidence="8 9">
    <name type="scientific">Phenylobacterium ferrooxidans</name>
    <dbReference type="NCBI Taxonomy" id="2982689"/>
    <lineage>
        <taxon>Bacteria</taxon>
        <taxon>Pseudomonadati</taxon>
        <taxon>Pseudomonadota</taxon>
        <taxon>Alphaproteobacteria</taxon>
        <taxon>Caulobacterales</taxon>
        <taxon>Caulobacteraceae</taxon>
        <taxon>Phenylobacterium</taxon>
    </lineage>
</organism>
<evidence type="ECO:0000256" key="4">
    <source>
        <dbReference type="ARBA" id="ARBA00022964"/>
    </source>
</evidence>
<evidence type="ECO:0000256" key="5">
    <source>
        <dbReference type="ARBA" id="ARBA00023002"/>
    </source>
</evidence>
<accession>A0ABW6CWF0</accession>
<evidence type="ECO:0000313" key="9">
    <source>
        <dbReference type="Proteomes" id="UP001598130"/>
    </source>
</evidence>
<dbReference type="PROSITE" id="PS51471">
    <property type="entry name" value="FE2OG_OXY"/>
    <property type="match status" value="1"/>
</dbReference>
<protein>
    <submittedName>
        <fullName evidence="8">2OG-Fe(II) oxygenase</fullName>
    </submittedName>
</protein>
<sequence length="353" mass="38849">MSIVVGALAPRFVCATTTNPRYTSAAFGGRYVLLAFLPTDPEGRRAALSLIVAHRGLFDDVKLSTYGVLRDETAIGMARDQTGLRWFLDRDGAVSRLFEALTPGGEARPRWVLLDPAECVLATADIDKAEDLFALIQALPAPQDHAGVPLHAPVLIAPRIFDRDLCRRLIAHYEADGGTPSGVMREIDGRTVGVLDNYKKRRDTMITDLGLVRETHQALMNRLFPQIRKAFQFKVSHIERNMVACYDAQDGGYFKPHRDDTTPGTAHRRFACSINLNAEDFEGGDLTFAEFGPKTYRPPTGGAVIFSCSLLHEATAVTKGKRYAFLPFFYDAEAAAIRVANRETSETAAEAEA</sequence>
<keyword evidence="3" id="KW-0847">Vitamin C</keyword>
<dbReference type="RefSeq" id="WP_377371461.1">
    <property type="nucleotide sequence ID" value="NZ_JAOTJD010000049.1"/>
</dbReference>
<gene>
    <name evidence="8" type="ORF">OCL97_19720</name>
</gene>
<name>A0ABW6CWF0_9CAUL</name>
<dbReference type="InterPro" id="IPR044862">
    <property type="entry name" value="Pro_4_hyd_alph_FE2OG_OXY"/>
</dbReference>
<dbReference type="Proteomes" id="UP001598130">
    <property type="component" value="Unassembled WGS sequence"/>
</dbReference>
<proteinExistence type="predicted"/>
<evidence type="ECO:0000256" key="3">
    <source>
        <dbReference type="ARBA" id="ARBA00022896"/>
    </source>
</evidence>
<evidence type="ECO:0000256" key="1">
    <source>
        <dbReference type="ARBA" id="ARBA00001961"/>
    </source>
</evidence>
<reference evidence="8 9" key="1">
    <citation type="submission" date="2022-09" db="EMBL/GenBank/DDBJ databases">
        <title>New species of Phenylobacterium.</title>
        <authorList>
            <person name="Mieszkin S."/>
        </authorList>
    </citation>
    <scope>NUCLEOTIDE SEQUENCE [LARGE SCALE GENOMIC DNA]</scope>
    <source>
        <strain evidence="8 9">HK31-G</strain>
    </source>
</reference>
<dbReference type="SUPFAM" id="SSF51197">
    <property type="entry name" value="Clavaminate synthase-like"/>
    <property type="match status" value="1"/>
</dbReference>
<evidence type="ECO:0000256" key="6">
    <source>
        <dbReference type="ARBA" id="ARBA00023004"/>
    </source>
</evidence>
<keyword evidence="6" id="KW-0408">Iron</keyword>
<dbReference type="InterPro" id="IPR005123">
    <property type="entry name" value="Oxoglu/Fe-dep_dioxygenase_dom"/>
</dbReference>
<keyword evidence="2" id="KW-0479">Metal-binding</keyword>
<keyword evidence="9" id="KW-1185">Reference proteome</keyword>
<dbReference type="SMART" id="SM00702">
    <property type="entry name" value="P4Hc"/>
    <property type="match status" value="1"/>
</dbReference>
<dbReference type="Gene3D" id="2.60.120.620">
    <property type="entry name" value="q2cbj1_9rhob like domain"/>
    <property type="match status" value="1"/>
</dbReference>
<keyword evidence="4" id="KW-0223">Dioxygenase</keyword>
<dbReference type="Pfam" id="PF13640">
    <property type="entry name" value="2OG-FeII_Oxy_3"/>
    <property type="match status" value="1"/>
</dbReference>
<comment type="cofactor">
    <cofactor evidence="1">
        <name>L-ascorbate</name>
        <dbReference type="ChEBI" id="CHEBI:38290"/>
    </cofactor>
</comment>
<evidence type="ECO:0000313" key="8">
    <source>
        <dbReference type="EMBL" id="MFD3266180.1"/>
    </source>
</evidence>
<dbReference type="InterPro" id="IPR006620">
    <property type="entry name" value="Pro_4_hyd_alph"/>
</dbReference>